<evidence type="ECO:0000256" key="6">
    <source>
        <dbReference type="PROSITE-ProRule" id="PRU00042"/>
    </source>
</evidence>
<evidence type="ECO:0000256" key="1">
    <source>
        <dbReference type="ARBA" id="ARBA00022723"/>
    </source>
</evidence>
<evidence type="ECO:0000256" key="5">
    <source>
        <dbReference type="ARBA" id="ARBA00023242"/>
    </source>
</evidence>
<dbReference type="Gene3D" id="4.10.240.10">
    <property type="entry name" value="Zn(2)-C6 fungal-type DNA-binding domain"/>
    <property type="match status" value="1"/>
</dbReference>
<dbReference type="Pfam" id="PF00172">
    <property type="entry name" value="Zn_clus"/>
    <property type="match status" value="1"/>
</dbReference>
<keyword evidence="10" id="KW-1185">Reference proteome</keyword>
<dbReference type="SUPFAM" id="SSF57701">
    <property type="entry name" value="Zn2/Cys6 DNA-binding domain"/>
    <property type="match status" value="1"/>
</dbReference>
<dbReference type="GO" id="GO:0000981">
    <property type="term" value="F:DNA-binding transcription factor activity, RNA polymerase II-specific"/>
    <property type="evidence" value="ECO:0007669"/>
    <property type="project" value="InterPro"/>
</dbReference>
<evidence type="ECO:0000256" key="4">
    <source>
        <dbReference type="ARBA" id="ARBA00023163"/>
    </source>
</evidence>
<dbReference type="PROSITE" id="PS50157">
    <property type="entry name" value="ZINC_FINGER_C2H2_2"/>
    <property type="match status" value="1"/>
</dbReference>
<organism evidence="9 10">
    <name type="scientific">Aureobasidium pullulans EXF-150</name>
    <dbReference type="NCBI Taxonomy" id="1043002"/>
    <lineage>
        <taxon>Eukaryota</taxon>
        <taxon>Fungi</taxon>
        <taxon>Dikarya</taxon>
        <taxon>Ascomycota</taxon>
        <taxon>Pezizomycotina</taxon>
        <taxon>Dothideomycetes</taxon>
        <taxon>Dothideomycetidae</taxon>
        <taxon>Dothideales</taxon>
        <taxon>Saccotheciaceae</taxon>
        <taxon>Aureobasidium</taxon>
    </lineage>
</organism>
<dbReference type="PROSITE" id="PS50048">
    <property type="entry name" value="ZN2_CY6_FUNGAL_2"/>
    <property type="match status" value="1"/>
</dbReference>
<evidence type="ECO:0000256" key="2">
    <source>
        <dbReference type="ARBA" id="ARBA00022833"/>
    </source>
</evidence>
<protein>
    <recommendedName>
        <fullName evidence="11">Zn(2)-C6 fungal-type domain-containing protein</fullName>
    </recommendedName>
</protein>
<name>A0A074XXK0_AURPU</name>
<dbReference type="RefSeq" id="XP_029762819.1">
    <property type="nucleotide sequence ID" value="XM_029907673.1"/>
</dbReference>
<keyword evidence="1" id="KW-0479">Metal-binding</keyword>
<evidence type="ECO:0000259" key="8">
    <source>
        <dbReference type="PROSITE" id="PS50157"/>
    </source>
</evidence>
<proteinExistence type="predicted"/>
<reference evidence="9 10" key="1">
    <citation type="journal article" date="2014" name="BMC Genomics">
        <title>Genome sequencing of four Aureobasidium pullulans varieties: biotechnological potential, stress tolerance, and description of new species.</title>
        <authorList>
            <person name="Gostin Ar C."/>
            <person name="Ohm R.A."/>
            <person name="Kogej T."/>
            <person name="Sonjak S."/>
            <person name="Turk M."/>
            <person name="Zajc J."/>
            <person name="Zalar P."/>
            <person name="Grube M."/>
            <person name="Sun H."/>
            <person name="Han J."/>
            <person name="Sharma A."/>
            <person name="Chiniquy J."/>
            <person name="Ngan C.Y."/>
            <person name="Lipzen A."/>
            <person name="Barry K."/>
            <person name="Grigoriev I.V."/>
            <person name="Gunde-Cimerman N."/>
        </authorList>
    </citation>
    <scope>NUCLEOTIDE SEQUENCE [LARGE SCALE GENOMIC DNA]</scope>
    <source>
        <strain evidence="9 10">EXF-150</strain>
    </source>
</reference>
<evidence type="ECO:0000256" key="3">
    <source>
        <dbReference type="ARBA" id="ARBA00023015"/>
    </source>
</evidence>
<dbReference type="GeneID" id="40749979"/>
<evidence type="ECO:0000313" key="9">
    <source>
        <dbReference type="EMBL" id="KEQ86632.1"/>
    </source>
</evidence>
<accession>A0A074XXK0</accession>
<feature type="domain" description="C2H2-type" evidence="8">
    <location>
        <begin position="10"/>
        <end position="37"/>
    </location>
</feature>
<dbReference type="PANTHER" id="PTHR47660:SF3">
    <property type="entry name" value="FINGER DOMAIN PROTEIN, PUTATIVE (AFU_ORTHOLOGUE AFUA_4G03310)-RELATED"/>
    <property type="match status" value="1"/>
</dbReference>
<keyword evidence="5" id="KW-0539">Nucleus</keyword>
<dbReference type="PANTHER" id="PTHR47660">
    <property type="entry name" value="TRANSCRIPTION FACTOR WITH C2H2 AND ZN(2)-CYS(6) DNA BINDING DOMAIN (EUROFUNG)-RELATED-RELATED"/>
    <property type="match status" value="1"/>
</dbReference>
<dbReference type="InterPro" id="IPR013087">
    <property type="entry name" value="Znf_C2H2_type"/>
</dbReference>
<feature type="domain" description="Zn(2)-C6 fungal-type" evidence="7">
    <location>
        <begin position="43"/>
        <end position="73"/>
    </location>
</feature>
<dbReference type="CDD" id="cd00067">
    <property type="entry name" value="GAL4"/>
    <property type="match status" value="1"/>
</dbReference>
<dbReference type="Proteomes" id="UP000030706">
    <property type="component" value="Unassembled WGS sequence"/>
</dbReference>
<dbReference type="GO" id="GO:0008270">
    <property type="term" value="F:zinc ion binding"/>
    <property type="evidence" value="ECO:0007669"/>
    <property type="project" value="UniProtKB-KW"/>
</dbReference>
<dbReference type="InterPro" id="IPR036864">
    <property type="entry name" value="Zn2-C6_fun-type_DNA-bd_sf"/>
</dbReference>
<dbReference type="STRING" id="1043002.A0A074XXK0"/>
<dbReference type="InterPro" id="IPR001138">
    <property type="entry name" value="Zn2Cys6_DnaBD"/>
</dbReference>
<evidence type="ECO:0000259" key="7">
    <source>
        <dbReference type="PROSITE" id="PS50048"/>
    </source>
</evidence>
<dbReference type="EMBL" id="KL584978">
    <property type="protein sequence ID" value="KEQ86632.1"/>
    <property type="molecule type" value="Genomic_DNA"/>
</dbReference>
<keyword evidence="3" id="KW-0805">Transcription regulation</keyword>
<sequence>MQLATPSEQHECDLCHKSYRRQDLLSRHRRHCTPNKVSSKRKSCNACVQARTKCSLGQPKCTRCTERDLSCEYTFVQSHSSVSISPGRTTVGPGAVNNIPESACGSIETRPSPWSLDTMFPVEVSSNQTIQNLVDDGTNSLHWPMPDSPSLDGFVGGHAALDGLHPAPVLRMEEVSHTLREYATSLTLDDYHTPLLHRELYNIYTSDITALPKTTTAITCALGWKTSSNNTFLKRAMAAERQRLVESFPNSSCIEEWDILHSMWLYELIELPGVPKTVDDHWKPGPRTRGLSLPILLKMTRRFCLSHPEAINPSAQMNRDALVRYTTAPSAWMTWLVGETARRTVFFANIANYFASKSAVTGELSPYYEPLDDELIWNLPLPCSSAIWNARTEHEWLQLIRAQDPGISSEDQPMLLSMVFNREPTFKSLMTNFTKDYLLTQYSGRYGLEDSESLCNFIVRCTLEQC</sequence>
<dbReference type="HOGENOM" id="CLU_042434_0_0_1"/>
<dbReference type="OrthoDB" id="5423818at2759"/>
<evidence type="ECO:0000313" key="10">
    <source>
        <dbReference type="Proteomes" id="UP000030706"/>
    </source>
</evidence>
<keyword evidence="2" id="KW-0862">Zinc</keyword>
<dbReference type="SMART" id="SM00066">
    <property type="entry name" value="GAL4"/>
    <property type="match status" value="1"/>
</dbReference>
<keyword evidence="4" id="KW-0804">Transcription</keyword>
<dbReference type="AlphaFoldDB" id="A0A074XXK0"/>
<gene>
    <name evidence="9" type="ORF">M438DRAFT_363794</name>
</gene>
<keyword evidence="6" id="KW-0863">Zinc-finger</keyword>
<evidence type="ECO:0008006" key="11">
    <source>
        <dbReference type="Google" id="ProtNLM"/>
    </source>
</evidence>